<reference evidence="2" key="1">
    <citation type="submission" date="2008-12" db="EMBL/GenBank/DDBJ databases">
        <title>Annotation of Streptomyces ghanaensis ATCC 14672.</title>
        <authorList>
            <consortium name="The Broad Institute Genome Sequencing Platform"/>
            <consortium name="Broad Institute Microbial Sequencing Center"/>
            <person name="Fischbach M."/>
            <person name="Ward D."/>
            <person name="Young S."/>
            <person name="Kodira C.D."/>
            <person name="Zeng Q."/>
            <person name="Koehrsen M."/>
            <person name="Godfrey P."/>
            <person name="Alvarado L."/>
            <person name="Berlin A.M."/>
            <person name="Borenstein D."/>
            <person name="Chen Z."/>
            <person name="Engels R."/>
            <person name="Freedman E."/>
            <person name="Gellesch M."/>
            <person name="Goldberg J."/>
            <person name="Griggs A."/>
            <person name="Gujja S."/>
            <person name="Heiman D.I."/>
            <person name="Hepburn T.A."/>
            <person name="Howarth C."/>
            <person name="Jen D."/>
            <person name="Larson L."/>
            <person name="Lewis B."/>
            <person name="Mehta T."/>
            <person name="Park D."/>
            <person name="Pearson M."/>
            <person name="Roberts A."/>
            <person name="Saif S."/>
            <person name="Shea T.D."/>
            <person name="Shenoy N."/>
            <person name="Sisk P."/>
            <person name="Stolte C."/>
            <person name="Sykes S.N."/>
            <person name="Walk T."/>
            <person name="White J."/>
            <person name="Yandava C."/>
            <person name="Straight P."/>
            <person name="Clardy J."/>
            <person name="Hung D."/>
            <person name="Kolter R."/>
            <person name="Mekalanos J."/>
            <person name="Walker S."/>
            <person name="Walsh C.T."/>
            <person name="Wieland B.L.C."/>
            <person name="Ilzarbe M."/>
            <person name="Galagan J."/>
            <person name="Nusbaum C."/>
            <person name="Birren B."/>
        </authorList>
    </citation>
    <scope>NUCLEOTIDE SEQUENCE [LARGE SCALE GENOMIC DNA]</scope>
    <source>
        <strain evidence="2">ATCC 14672 / DSM 40746 / JCM 4963 / KCTC 9882 / NRRL B-12104 / FH 1290</strain>
    </source>
</reference>
<evidence type="ECO:0000313" key="1">
    <source>
        <dbReference type="EMBL" id="EFE65671.2"/>
    </source>
</evidence>
<name>D6A2Z6_STRV1</name>
<accession>D6A2Z6</accession>
<proteinExistence type="predicted"/>
<evidence type="ECO:0000313" key="2">
    <source>
        <dbReference type="Proteomes" id="UP000003824"/>
    </source>
</evidence>
<organism evidence="1 2">
    <name type="scientific">Streptomyces viridosporus (strain ATCC 14672 / DSM 40746 / JCM 4963 / KCTC 9882 / NRRL B-12104 / FH 1290)</name>
    <name type="common">Streptomyces ghanaensis</name>
    <dbReference type="NCBI Taxonomy" id="566461"/>
    <lineage>
        <taxon>Bacteria</taxon>
        <taxon>Bacillati</taxon>
        <taxon>Actinomycetota</taxon>
        <taxon>Actinomycetes</taxon>
        <taxon>Kitasatosporales</taxon>
        <taxon>Streptomycetaceae</taxon>
        <taxon>Streptomyces</taxon>
    </lineage>
</organism>
<gene>
    <name evidence="1" type="ORF">SSFG_00925</name>
</gene>
<sequence length="81" mass="9591">MGSHRLTMCKVCCLGFRLIWESRRHIGWEFCREDGHWCRIFMDIHLQVAIAMPLALLCQRDHRWGSMCHVPVIVVKAERIT</sequence>
<dbReference type="Proteomes" id="UP000003824">
    <property type="component" value="Unassembled WGS sequence"/>
</dbReference>
<protein>
    <submittedName>
        <fullName evidence="1">Predicted protein</fullName>
    </submittedName>
</protein>
<dbReference type="AlphaFoldDB" id="D6A2Z6"/>
<dbReference type="EMBL" id="DS999641">
    <property type="protein sequence ID" value="EFE65671.2"/>
    <property type="molecule type" value="Genomic_DNA"/>
</dbReference>